<accession>A0A514U499</accession>
<dbReference type="Pfam" id="PF10874">
    <property type="entry name" value="DUF2746"/>
    <property type="match status" value="1"/>
</dbReference>
<keyword evidence="2" id="KW-0472">Membrane</keyword>
<dbReference type="PIRSF" id="PIRSF500176">
    <property type="entry name" value="L_ASNase"/>
    <property type="match status" value="1"/>
</dbReference>
<keyword evidence="2" id="KW-1133">Transmembrane helix</keyword>
<evidence type="ECO:0000256" key="2">
    <source>
        <dbReference type="SAM" id="Phobius"/>
    </source>
</evidence>
<proteinExistence type="predicted"/>
<dbReference type="InterPro" id="IPR022704">
    <property type="entry name" value="DUF2746"/>
</dbReference>
<dbReference type="PROSITE" id="PS00144">
    <property type="entry name" value="ASN_GLN_ASE_1"/>
    <property type="match status" value="1"/>
</dbReference>
<sequence length="118" mass="13188">MTLTTFAAESPTQVALITTGGTIAVALIGALVELLRRQHNAIEEVRSNAQEARDQVANTHSTNLRDDLDELHEDVREVLRVLSRHTEEIGGLRDDLRQERRERLAVADRLDDHITSVA</sequence>
<protein>
    <recommendedName>
        <fullName evidence="5">DUF2746 domain-containing protein</fullName>
    </recommendedName>
</protein>
<dbReference type="InterPro" id="IPR020827">
    <property type="entry name" value="Asparaginase/glutaminase_AS1"/>
</dbReference>
<dbReference type="GeneID" id="64472377"/>
<feature type="transmembrane region" description="Helical" evidence="2">
    <location>
        <begin position="12"/>
        <end position="32"/>
    </location>
</feature>
<name>A0A514U499_9CAUD</name>
<keyword evidence="4" id="KW-1185">Reference proteome</keyword>
<dbReference type="InterPro" id="IPR006034">
    <property type="entry name" value="Asparaginase/glutaminase-like"/>
</dbReference>
<reference evidence="3 4" key="1">
    <citation type="submission" date="2019-06" db="EMBL/GenBank/DDBJ databases">
        <authorList>
            <person name="Phetasavong A."/>
            <person name="Knapp S.J."/>
            <person name="Scott T.S."/>
            <person name="Nayek S."/>
            <person name="Layton S.R."/>
            <person name="Kim T."/>
            <person name="Hughes L.E."/>
            <person name="Garlena R.A."/>
            <person name="Russell D.A."/>
            <person name="Pope W.H."/>
            <person name="Jacobs-Sera D."/>
            <person name="Hatfull G.F."/>
        </authorList>
    </citation>
    <scope>NUCLEOTIDE SEQUENCE [LARGE SCALE GENOMIC DNA]</scope>
</reference>
<dbReference type="EMBL" id="MN096379">
    <property type="protein sequence ID" value="QDK03749.1"/>
    <property type="molecule type" value="Genomic_DNA"/>
</dbReference>
<evidence type="ECO:0008006" key="5">
    <source>
        <dbReference type="Google" id="ProtNLM"/>
    </source>
</evidence>
<dbReference type="GO" id="GO:0006520">
    <property type="term" value="P:amino acid metabolic process"/>
    <property type="evidence" value="ECO:0007669"/>
    <property type="project" value="InterPro"/>
</dbReference>
<evidence type="ECO:0000313" key="4">
    <source>
        <dbReference type="Proteomes" id="UP000317811"/>
    </source>
</evidence>
<evidence type="ECO:0000313" key="3">
    <source>
        <dbReference type="EMBL" id="QDK03749.1"/>
    </source>
</evidence>
<dbReference type="PIRSF" id="PIRSF001220">
    <property type="entry name" value="L-ASNase_gatD"/>
    <property type="match status" value="1"/>
</dbReference>
<feature type="region of interest" description="Disordered" evidence="1">
    <location>
        <begin position="49"/>
        <end position="68"/>
    </location>
</feature>
<dbReference type="RefSeq" id="YP_010056431.1">
    <property type="nucleotide sequence ID" value="NC_054678.1"/>
</dbReference>
<dbReference type="KEGG" id="vg:64472377"/>
<organism evidence="3 4">
    <name type="scientific">Streptomyces phage Yasdnil</name>
    <dbReference type="NCBI Taxonomy" id="2593360"/>
    <lineage>
        <taxon>Viruses</taxon>
        <taxon>Duplodnaviria</taxon>
        <taxon>Heunggongvirae</taxon>
        <taxon>Uroviricota</taxon>
        <taxon>Caudoviricetes</taxon>
        <taxon>Arquatrovirinae</taxon>
        <taxon>Likavirus</taxon>
        <taxon>Likavirus yasdnil</taxon>
    </lineage>
</organism>
<dbReference type="Proteomes" id="UP000317811">
    <property type="component" value="Segment"/>
</dbReference>
<evidence type="ECO:0000256" key="1">
    <source>
        <dbReference type="SAM" id="MobiDB-lite"/>
    </source>
</evidence>
<gene>
    <name evidence="3" type="primary">24</name>
    <name evidence="3" type="ORF">SEA_YASDNIL_24</name>
</gene>
<keyword evidence="2" id="KW-0812">Transmembrane</keyword>